<comment type="caution">
    <text evidence="1">The sequence shown here is derived from an EMBL/GenBank/DDBJ whole genome shotgun (WGS) entry which is preliminary data.</text>
</comment>
<keyword evidence="2" id="KW-1185">Reference proteome</keyword>
<dbReference type="Proteomes" id="UP001158986">
    <property type="component" value="Unassembled WGS sequence"/>
</dbReference>
<evidence type="ECO:0000313" key="1">
    <source>
        <dbReference type="EMBL" id="CAH0516219.1"/>
    </source>
</evidence>
<dbReference type="EMBL" id="CAKLCB010000158">
    <property type="protein sequence ID" value="CAH0516219.1"/>
    <property type="molecule type" value="Genomic_DNA"/>
</dbReference>
<protein>
    <submittedName>
        <fullName evidence="1">Uncharacterized protein</fullName>
    </submittedName>
</protein>
<accession>A0ABN8CVW3</accession>
<reference evidence="1 2" key="1">
    <citation type="submission" date="2021-11" db="EMBL/GenBank/DDBJ databases">
        <authorList>
            <person name="Islam A."/>
            <person name="Islam S."/>
            <person name="Flora M.S."/>
            <person name="Rahman M."/>
            <person name="Ziaur R.M."/>
            <person name="Epstein J.H."/>
            <person name="Hassan M."/>
            <person name="Klassen M."/>
            <person name="Woodard K."/>
            <person name="Webb A."/>
            <person name="Webby R.J."/>
            <person name="El Zowalaty M.E."/>
        </authorList>
    </citation>
    <scope>NUCLEOTIDE SEQUENCE [LARGE SCALE GENOMIC DNA]</scope>
    <source>
        <strain evidence="1">Pbs1</strain>
    </source>
</reference>
<name>A0ABN8CVW3_9STRA</name>
<organism evidence="1 2">
    <name type="scientific">Peronospora belbahrii</name>
    <dbReference type="NCBI Taxonomy" id="622444"/>
    <lineage>
        <taxon>Eukaryota</taxon>
        <taxon>Sar</taxon>
        <taxon>Stramenopiles</taxon>
        <taxon>Oomycota</taxon>
        <taxon>Peronosporomycetes</taxon>
        <taxon>Peronosporales</taxon>
        <taxon>Peronosporaceae</taxon>
        <taxon>Peronospora</taxon>
    </lineage>
</organism>
<sequence>MSGSKGYVRNAELKDNFQMKASFCKRLANHGFKWVEEIQGRMETHRSKCRTLDQKCAEVIIDSYSTF</sequence>
<evidence type="ECO:0000313" key="2">
    <source>
        <dbReference type="Proteomes" id="UP001158986"/>
    </source>
</evidence>
<proteinExistence type="predicted"/>
<gene>
    <name evidence="1" type="ORF">PBS001_LOCUS2899</name>
</gene>